<evidence type="ECO:0000313" key="7">
    <source>
        <dbReference type="EMBL" id="RCW72516.1"/>
    </source>
</evidence>
<keyword evidence="3 7" id="KW-0489">Methyltransferase</keyword>
<dbReference type="NCBIfam" id="TIGR02467">
    <property type="entry name" value="CbiE"/>
    <property type="match status" value="1"/>
</dbReference>
<keyword evidence="4 7" id="KW-0808">Transferase</keyword>
<accession>A0A368XZE0</accession>
<dbReference type="PIRSF" id="PIRSF036428">
    <property type="entry name" value="CobL"/>
    <property type="match status" value="1"/>
</dbReference>
<dbReference type="InterPro" id="IPR029063">
    <property type="entry name" value="SAM-dependent_MTases_sf"/>
</dbReference>
<dbReference type="GO" id="GO:0008276">
    <property type="term" value="F:protein methyltransferase activity"/>
    <property type="evidence" value="ECO:0007669"/>
    <property type="project" value="InterPro"/>
</dbReference>
<dbReference type="PANTHER" id="PTHR43182:SF1">
    <property type="entry name" value="COBALT-PRECORRIN-7 C(5)-METHYLTRANSFERASE"/>
    <property type="match status" value="1"/>
</dbReference>
<dbReference type="SUPFAM" id="SSF53335">
    <property type="entry name" value="S-adenosyl-L-methionine-dependent methyltransferases"/>
    <property type="match status" value="1"/>
</dbReference>
<reference evidence="7 8" key="1">
    <citation type="submission" date="2018-07" db="EMBL/GenBank/DDBJ databases">
        <title>Genomic Encyclopedia of Type Strains, Phase IV (KMG-IV): sequencing the most valuable type-strain genomes for metagenomic binning, comparative biology and taxonomic classification.</title>
        <authorList>
            <person name="Goeker M."/>
        </authorList>
    </citation>
    <scope>NUCLEOTIDE SEQUENCE [LARGE SCALE GENOMIC DNA]</scope>
    <source>
        <strain evidence="7 8">DSM 21634</strain>
    </source>
</reference>
<feature type="domain" description="Tetrapyrrole methylase" evidence="6">
    <location>
        <begin position="5"/>
        <end position="174"/>
    </location>
</feature>
<keyword evidence="8" id="KW-1185">Reference proteome</keyword>
<dbReference type="PANTHER" id="PTHR43182">
    <property type="entry name" value="COBALT-PRECORRIN-6B C(15)-METHYLTRANSFERASE (DECARBOXYLATING)"/>
    <property type="match status" value="1"/>
</dbReference>
<dbReference type="SUPFAM" id="SSF53790">
    <property type="entry name" value="Tetrapyrrole methylase"/>
    <property type="match status" value="1"/>
</dbReference>
<comment type="pathway">
    <text evidence="1">Cofactor biosynthesis; adenosylcobalamin biosynthesis.</text>
</comment>
<dbReference type="InterPro" id="IPR035996">
    <property type="entry name" value="4pyrrol_Methylase_sf"/>
</dbReference>
<dbReference type="InterPro" id="IPR000878">
    <property type="entry name" value="4pyrrol_Mease"/>
</dbReference>
<dbReference type="InterPro" id="IPR006365">
    <property type="entry name" value="Cbl_synth_CobL"/>
</dbReference>
<dbReference type="GO" id="GO:0009236">
    <property type="term" value="P:cobalamin biosynthetic process"/>
    <property type="evidence" value="ECO:0007669"/>
    <property type="project" value="UniProtKB-UniPathway"/>
</dbReference>
<evidence type="ECO:0000256" key="2">
    <source>
        <dbReference type="ARBA" id="ARBA00022573"/>
    </source>
</evidence>
<dbReference type="InterPro" id="IPR014777">
    <property type="entry name" value="4pyrrole_Mease_sub1"/>
</dbReference>
<name>A0A368XZE0_9BURK</name>
<organism evidence="7 8">
    <name type="scientific">Pseudorhodoferax soli</name>
    <dbReference type="NCBI Taxonomy" id="545864"/>
    <lineage>
        <taxon>Bacteria</taxon>
        <taxon>Pseudomonadati</taxon>
        <taxon>Pseudomonadota</taxon>
        <taxon>Betaproteobacteria</taxon>
        <taxon>Burkholderiales</taxon>
        <taxon>Comamonadaceae</taxon>
    </lineage>
</organism>
<keyword evidence="5" id="KW-0949">S-adenosyl-L-methionine</keyword>
<dbReference type="Gene3D" id="3.40.50.150">
    <property type="entry name" value="Vaccinia Virus protein VP39"/>
    <property type="match status" value="1"/>
</dbReference>
<dbReference type="Gene3D" id="3.40.1010.10">
    <property type="entry name" value="Cobalt-precorrin-4 Transmethylase, Domain 1"/>
    <property type="match status" value="1"/>
</dbReference>
<dbReference type="CDD" id="cd11644">
    <property type="entry name" value="Precorrin-6Y-MT"/>
    <property type="match status" value="1"/>
</dbReference>
<proteinExistence type="predicted"/>
<dbReference type="GO" id="GO:0032259">
    <property type="term" value="P:methylation"/>
    <property type="evidence" value="ECO:0007669"/>
    <property type="project" value="UniProtKB-KW"/>
</dbReference>
<comment type="caution">
    <text evidence="7">The sequence shown here is derived from an EMBL/GenBank/DDBJ whole genome shotgun (WGS) entry which is preliminary data.</text>
</comment>
<keyword evidence="2" id="KW-0169">Cobalamin biosynthesis</keyword>
<evidence type="ECO:0000259" key="6">
    <source>
        <dbReference type="Pfam" id="PF00590"/>
    </source>
</evidence>
<evidence type="ECO:0000256" key="5">
    <source>
        <dbReference type="ARBA" id="ARBA00022691"/>
    </source>
</evidence>
<protein>
    <submittedName>
        <fullName evidence="7">Precorrin-6Y C5,15-methyltransferase (Decarboxylating)</fullName>
    </submittedName>
</protein>
<gene>
    <name evidence="7" type="ORF">DES41_103121</name>
</gene>
<dbReference type="InterPro" id="IPR012818">
    <property type="entry name" value="CbiE"/>
</dbReference>
<dbReference type="EMBL" id="QPJK01000003">
    <property type="protein sequence ID" value="RCW72516.1"/>
    <property type="molecule type" value="Genomic_DNA"/>
</dbReference>
<evidence type="ECO:0000256" key="3">
    <source>
        <dbReference type="ARBA" id="ARBA00022603"/>
    </source>
</evidence>
<dbReference type="InterPro" id="IPR050714">
    <property type="entry name" value="Cobalamin_biosynth_MTase"/>
</dbReference>
<dbReference type="AlphaFoldDB" id="A0A368XZE0"/>
<evidence type="ECO:0000256" key="1">
    <source>
        <dbReference type="ARBA" id="ARBA00004953"/>
    </source>
</evidence>
<evidence type="ECO:0000256" key="4">
    <source>
        <dbReference type="ARBA" id="ARBA00022679"/>
    </source>
</evidence>
<dbReference type="Proteomes" id="UP000252884">
    <property type="component" value="Unassembled WGS sequence"/>
</dbReference>
<sequence length="381" mass="39004">MAGLSGAGRAALEQAAFVFGGPRHLALAQAGARGQAWPRPFDLAPVLALRGRRVAVLASGDPFWFGAGGALAAHLAPDEWTAHPAPSTFSLAAARLGWPLEGVACLGLHARPFAVARVHLHPGARLLCLLASAEAVGSFAQWLCDQGFGSSTLWVLQALGGPRERVHRTTAQGLDLDLDLAGIATPVAVGLEPAGAAGLPRAAGLPDAAFAHDGQITKSPMRALTLAALAPRPGELLWDVGAGAGSVAIEWCLAGGRACAVEQHAARAANIQANAGRFGVAERLQVVTGRAPEALAGLAPAQAIFAGGGFDLALFEALRAASPVARLVANAVALETEALLLQLHASHGGTLLRIDIAQAAPLGRLRSWAPSRPIVQWSVQL</sequence>
<evidence type="ECO:0000313" key="8">
    <source>
        <dbReference type="Proteomes" id="UP000252884"/>
    </source>
</evidence>
<dbReference type="Pfam" id="PF00590">
    <property type="entry name" value="TP_methylase"/>
    <property type="match status" value="1"/>
</dbReference>
<dbReference type="UniPathway" id="UPA00148"/>